<evidence type="ECO:0000313" key="6">
    <source>
        <dbReference type="Proteomes" id="UP000197679"/>
    </source>
</evidence>
<evidence type="ECO:0000256" key="1">
    <source>
        <dbReference type="ARBA" id="ARBA00007953"/>
    </source>
</evidence>
<dbReference type="InterPro" id="IPR020103">
    <property type="entry name" value="PsdUridine_synth_cat_dom_sf"/>
</dbReference>
<keyword evidence="3" id="KW-0413">Isomerase</keyword>
<dbReference type="FunFam" id="3.30.70.3160:FF:000001">
    <property type="entry name" value="Probable tRNA pseudouridine synthase D"/>
    <property type="match status" value="1"/>
</dbReference>
<dbReference type="PANTHER" id="PTHR13326">
    <property type="entry name" value="TRNA PSEUDOURIDINE SYNTHASE D"/>
    <property type="match status" value="1"/>
</dbReference>
<dbReference type="InterPro" id="IPR001656">
    <property type="entry name" value="PsdUridine_synth_TruD"/>
</dbReference>
<evidence type="ECO:0000259" key="4">
    <source>
        <dbReference type="PROSITE" id="PS50984"/>
    </source>
</evidence>
<dbReference type="NCBIfam" id="TIGR00094">
    <property type="entry name" value="tRNA_TruD_broad"/>
    <property type="match status" value="1"/>
</dbReference>
<evidence type="ECO:0000256" key="2">
    <source>
        <dbReference type="ARBA" id="ARBA00022694"/>
    </source>
</evidence>
<dbReference type="Gene3D" id="3.30.70.3160">
    <property type="match status" value="1"/>
</dbReference>
<dbReference type="Pfam" id="PF01142">
    <property type="entry name" value="TruD"/>
    <property type="match status" value="1"/>
</dbReference>
<comment type="similarity">
    <text evidence="1">Belongs to the pseudouridine synthase TruD family.</text>
</comment>
<dbReference type="CDD" id="cd01291">
    <property type="entry name" value="PseudoU_synth"/>
    <property type="match status" value="1"/>
</dbReference>
<name>A0A218NNW9_9ARCH</name>
<dbReference type="Gene3D" id="1.10.1510.30">
    <property type="match status" value="1"/>
</dbReference>
<protein>
    <submittedName>
        <fullName evidence="5">tRNA pseudouridine synthase TruD</fullName>
    </submittedName>
</protein>
<dbReference type="SUPFAM" id="SSF55120">
    <property type="entry name" value="Pseudouridine synthase"/>
    <property type="match status" value="1"/>
</dbReference>
<dbReference type="InterPro" id="IPR042214">
    <property type="entry name" value="TruD_catalytic"/>
</dbReference>
<keyword evidence="2" id="KW-0819">tRNA processing</keyword>
<dbReference type="GO" id="GO:0001522">
    <property type="term" value="P:pseudouridine synthesis"/>
    <property type="evidence" value="ECO:0007669"/>
    <property type="project" value="InterPro"/>
</dbReference>
<dbReference type="GO" id="GO:0003723">
    <property type="term" value="F:RNA binding"/>
    <property type="evidence" value="ECO:0007669"/>
    <property type="project" value="InterPro"/>
</dbReference>
<dbReference type="Proteomes" id="UP000197679">
    <property type="component" value="Chromosome"/>
</dbReference>
<evidence type="ECO:0000256" key="3">
    <source>
        <dbReference type="ARBA" id="ARBA00023235"/>
    </source>
</evidence>
<dbReference type="GO" id="GO:0008033">
    <property type="term" value="P:tRNA processing"/>
    <property type="evidence" value="ECO:0007669"/>
    <property type="project" value="UniProtKB-KW"/>
</dbReference>
<proteinExistence type="inferred from homology"/>
<dbReference type="GeneID" id="33314442"/>
<dbReference type="Gene3D" id="3.30.2350.20">
    <property type="entry name" value="TruD, catalytic domain"/>
    <property type="match status" value="1"/>
</dbReference>
<organism evidence="5 6">
    <name type="scientific">Candidatus Mancarchaeum acidiphilum</name>
    <dbReference type="NCBI Taxonomy" id="1920749"/>
    <lineage>
        <taxon>Archaea</taxon>
        <taxon>Candidatus Micrarchaeota</taxon>
        <taxon>Candidatus Mancarchaeum</taxon>
    </lineage>
</organism>
<reference evidence="5 6" key="1">
    <citation type="journal article" date="2017" name="Nat. Commun.">
        <title>'ARMAN' archaea depend on association with euryarchaeal host in culture and in situ.</title>
        <authorList>
            <person name="Golyshina O."/>
            <person name="Toshchakov S."/>
            <person name="Makarova K."/>
            <person name="Gavrilov S."/>
            <person name="Korzhenkov A."/>
            <person name="La Cono V."/>
            <person name="Arcadi E."/>
            <person name="Nechitaylo T."/>
            <person name="Ferrer M."/>
            <person name="Kublanov I."/>
            <person name="Wolf Y."/>
            <person name="Yakimov M."/>
            <person name="Golyshin P."/>
            <person name="Slesarev A."/>
            <person name="Kozyavkin S."/>
        </authorList>
    </citation>
    <scope>NUCLEOTIDE SEQUENCE [LARGE SCALE GENOMIC DNA]</scope>
    <source>
        <strain evidence="5 6">Mia14</strain>
    </source>
</reference>
<dbReference type="PIRSF" id="PIRSF037016">
    <property type="entry name" value="Pseudouridin_synth_euk_prd"/>
    <property type="match status" value="1"/>
</dbReference>
<keyword evidence="6" id="KW-1185">Reference proteome</keyword>
<evidence type="ECO:0000313" key="5">
    <source>
        <dbReference type="EMBL" id="ASI14180.1"/>
    </source>
</evidence>
<dbReference type="RefSeq" id="WP_157891472.1">
    <property type="nucleotide sequence ID" value="NZ_CP019964.1"/>
</dbReference>
<dbReference type="InterPro" id="IPR011760">
    <property type="entry name" value="PsdUridine_synth_TruD_insert"/>
</dbReference>
<dbReference type="PROSITE" id="PS50984">
    <property type="entry name" value="TRUD"/>
    <property type="match status" value="1"/>
</dbReference>
<dbReference type="KEGG" id="marh:Mia14_0904"/>
<accession>A0A218NNW9</accession>
<gene>
    <name evidence="5" type="ORF">Mia14_0904</name>
</gene>
<dbReference type="OrthoDB" id="1798at2157"/>
<feature type="domain" description="TRUD" evidence="4">
    <location>
        <begin position="163"/>
        <end position="379"/>
    </location>
</feature>
<dbReference type="EMBL" id="CP019964">
    <property type="protein sequence ID" value="ASI14180.1"/>
    <property type="molecule type" value="Genomic_DNA"/>
</dbReference>
<sequence>MISVNKSKSFGKIKTAPEDFQVEEIEKGNKVLEIGKPLSDNPISDGASPSEGDFSVFVLQKTNWNTVQALIKIAKIFRHGKKSVGFAGTKDRNAVSTQMCSIFKVNPSDLLNLHVKDININGAWFSNTPIKMGDLLGNRFTVTVRDLKFADNIEGTDKTLGGLFPNYYGEQRFGMHGDNFDIGFDIIKGDYESAVMKFLTNTTNETNESAIYARKRLLEDRDFKSAFDYYPKYLKYEKMILEYLSKYPENYANSLRKLPRQLLLMFVHSVDSTIFNKELEERVKSNSISPLDSDLVCPKDGFGYPDMQKVMTYEEYKSNKNHDGTDPFIVGNIVGYNTKALNDVETGIMGSLNLDKGEFKIQGIPELACNGNYRVLFAPYNGFSYSINDSKDTAVLKFSLFSGSYATALLNEFLGNL</sequence>
<dbReference type="GO" id="GO:0009982">
    <property type="term" value="F:pseudouridine synthase activity"/>
    <property type="evidence" value="ECO:0007669"/>
    <property type="project" value="InterPro"/>
</dbReference>
<dbReference type="PANTHER" id="PTHR13326:SF21">
    <property type="entry name" value="PSEUDOURIDYLATE SYNTHASE PUS7L"/>
    <property type="match status" value="1"/>
</dbReference>
<dbReference type="AlphaFoldDB" id="A0A218NNW9"/>